<keyword evidence="3" id="KW-1003">Cell membrane</keyword>
<accession>A0A2W5QMR5</accession>
<dbReference type="GO" id="GO:0015807">
    <property type="term" value="P:L-amino acid transport"/>
    <property type="evidence" value="ECO:0007669"/>
    <property type="project" value="TreeGrafter"/>
</dbReference>
<keyword evidence="2" id="KW-0813">Transport</keyword>
<dbReference type="Pfam" id="PF00005">
    <property type="entry name" value="ABC_tran"/>
    <property type="match status" value="1"/>
</dbReference>
<dbReference type="SUPFAM" id="SSF52540">
    <property type="entry name" value="P-loop containing nucleoside triphosphate hydrolases"/>
    <property type="match status" value="1"/>
</dbReference>
<comment type="similarity">
    <text evidence="1">Belongs to the ABC transporter superfamily.</text>
</comment>
<keyword evidence="6" id="KW-0029">Amino-acid transport</keyword>
<protein>
    <submittedName>
        <fullName evidence="8">ABC transporter ATP-binding protein</fullName>
    </submittedName>
</protein>
<name>A0A2W5QMR5_VARPD</name>
<dbReference type="InterPro" id="IPR027417">
    <property type="entry name" value="P-loop_NTPase"/>
</dbReference>
<evidence type="ECO:0000256" key="5">
    <source>
        <dbReference type="ARBA" id="ARBA00022840"/>
    </source>
</evidence>
<reference evidence="8 9" key="1">
    <citation type="submission" date="2017-08" db="EMBL/GenBank/DDBJ databases">
        <title>Infants hospitalized years apart are colonized by the same room-sourced microbial strains.</title>
        <authorList>
            <person name="Brooks B."/>
            <person name="Olm M.R."/>
            <person name="Firek B.A."/>
            <person name="Baker R."/>
            <person name="Thomas B.C."/>
            <person name="Morowitz M.J."/>
            <person name="Banfield J.F."/>
        </authorList>
    </citation>
    <scope>NUCLEOTIDE SEQUENCE [LARGE SCALE GENOMIC DNA]</scope>
    <source>
        <strain evidence="8">S2_005_003_R2_41</strain>
    </source>
</reference>
<keyword evidence="3" id="KW-0472">Membrane</keyword>
<dbReference type="Pfam" id="PF12399">
    <property type="entry name" value="BCA_ABC_TP_C"/>
    <property type="match status" value="1"/>
</dbReference>
<evidence type="ECO:0000256" key="4">
    <source>
        <dbReference type="ARBA" id="ARBA00022741"/>
    </source>
</evidence>
<organism evidence="8 9">
    <name type="scientific">Variovorax paradoxus</name>
    <dbReference type="NCBI Taxonomy" id="34073"/>
    <lineage>
        <taxon>Bacteria</taxon>
        <taxon>Pseudomonadati</taxon>
        <taxon>Pseudomonadota</taxon>
        <taxon>Betaproteobacteria</taxon>
        <taxon>Burkholderiales</taxon>
        <taxon>Comamonadaceae</taxon>
        <taxon>Variovorax</taxon>
    </lineage>
</organism>
<dbReference type="InterPro" id="IPR017871">
    <property type="entry name" value="ABC_transporter-like_CS"/>
</dbReference>
<dbReference type="InterPro" id="IPR003439">
    <property type="entry name" value="ABC_transporter-like_ATP-bd"/>
</dbReference>
<dbReference type="PANTHER" id="PTHR43820:SF4">
    <property type="entry name" value="HIGH-AFFINITY BRANCHED-CHAIN AMINO ACID TRANSPORT ATP-BINDING PROTEIN LIVF"/>
    <property type="match status" value="1"/>
</dbReference>
<gene>
    <name evidence="8" type="ORF">DI563_00570</name>
</gene>
<dbReference type="InterPro" id="IPR003593">
    <property type="entry name" value="AAA+_ATPase"/>
</dbReference>
<evidence type="ECO:0000313" key="9">
    <source>
        <dbReference type="Proteomes" id="UP000249135"/>
    </source>
</evidence>
<dbReference type="InterPro" id="IPR032823">
    <property type="entry name" value="BCA_ABC_TP_C"/>
</dbReference>
<dbReference type="Proteomes" id="UP000249135">
    <property type="component" value="Unassembled WGS sequence"/>
</dbReference>
<dbReference type="InterPro" id="IPR052156">
    <property type="entry name" value="BCAA_Transport_ATP-bd_LivF"/>
</dbReference>
<dbReference type="PANTHER" id="PTHR43820">
    <property type="entry name" value="HIGH-AFFINITY BRANCHED-CHAIN AMINO ACID TRANSPORT ATP-BINDING PROTEIN LIVF"/>
    <property type="match status" value="1"/>
</dbReference>
<sequence>MLEVKDISVRYGQHSALDRVSLQVAPGEIVVMLGANGAGKTSLLKALGGMVPAQPGARATLNGVDLMKLPQHDIVNAGLALVPEGRGVFGQLSVKDNLRLGALPKRARAGEAEMLERIVSLFPKLNLRMSQMVRTMSGGEQQMVAIGRALMSHPDILLLDEPSLGLSPLVCRELFSALRRIRELGIGVLLVEQNARQSLAIADRGYVVETGRVVGEGKAQALLHDPAVRKAYLGAAAH</sequence>
<proteinExistence type="inferred from homology"/>
<dbReference type="PROSITE" id="PS00211">
    <property type="entry name" value="ABC_TRANSPORTER_1"/>
    <property type="match status" value="1"/>
</dbReference>
<dbReference type="Gene3D" id="3.40.50.300">
    <property type="entry name" value="P-loop containing nucleotide triphosphate hydrolases"/>
    <property type="match status" value="1"/>
</dbReference>
<evidence type="ECO:0000259" key="7">
    <source>
        <dbReference type="PROSITE" id="PS50893"/>
    </source>
</evidence>
<dbReference type="EMBL" id="QFPP01000002">
    <property type="protein sequence ID" value="PZQ78326.1"/>
    <property type="molecule type" value="Genomic_DNA"/>
</dbReference>
<dbReference type="PROSITE" id="PS50893">
    <property type="entry name" value="ABC_TRANSPORTER_2"/>
    <property type="match status" value="1"/>
</dbReference>
<dbReference type="GO" id="GO:0005524">
    <property type="term" value="F:ATP binding"/>
    <property type="evidence" value="ECO:0007669"/>
    <property type="project" value="UniProtKB-KW"/>
</dbReference>
<dbReference type="SMART" id="SM00382">
    <property type="entry name" value="AAA"/>
    <property type="match status" value="1"/>
</dbReference>
<evidence type="ECO:0000313" key="8">
    <source>
        <dbReference type="EMBL" id="PZQ78326.1"/>
    </source>
</evidence>
<dbReference type="GO" id="GO:0016887">
    <property type="term" value="F:ATP hydrolysis activity"/>
    <property type="evidence" value="ECO:0007669"/>
    <property type="project" value="InterPro"/>
</dbReference>
<keyword evidence="4" id="KW-0547">Nucleotide-binding</keyword>
<evidence type="ECO:0000256" key="1">
    <source>
        <dbReference type="ARBA" id="ARBA00005417"/>
    </source>
</evidence>
<evidence type="ECO:0000256" key="6">
    <source>
        <dbReference type="ARBA" id="ARBA00022970"/>
    </source>
</evidence>
<evidence type="ECO:0000256" key="2">
    <source>
        <dbReference type="ARBA" id="ARBA00022448"/>
    </source>
</evidence>
<dbReference type="CDD" id="cd03224">
    <property type="entry name" value="ABC_TM1139_LivF_branched"/>
    <property type="match status" value="1"/>
</dbReference>
<keyword evidence="5 8" id="KW-0067">ATP-binding</keyword>
<evidence type="ECO:0000256" key="3">
    <source>
        <dbReference type="ARBA" id="ARBA00022475"/>
    </source>
</evidence>
<comment type="caution">
    <text evidence="8">The sequence shown here is derived from an EMBL/GenBank/DDBJ whole genome shotgun (WGS) entry which is preliminary data.</text>
</comment>
<dbReference type="GO" id="GO:0015658">
    <property type="term" value="F:branched-chain amino acid transmembrane transporter activity"/>
    <property type="evidence" value="ECO:0007669"/>
    <property type="project" value="TreeGrafter"/>
</dbReference>
<feature type="domain" description="ABC transporter" evidence="7">
    <location>
        <begin position="2"/>
        <end position="235"/>
    </location>
</feature>
<dbReference type="AlphaFoldDB" id="A0A2W5QMR5"/>